<dbReference type="Pfam" id="PF00071">
    <property type="entry name" value="Ras"/>
    <property type="match status" value="1"/>
</dbReference>
<gene>
    <name evidence="3" type="ORF">TL16_g05252</name>
</gene>
<dbReference type="InterPro" id="IPR005225">
    <property type="entry name" value="Small_GTP-bd"/>
</dbReference>
<dbReference type="AlphaFoldDB" id="A0A9W7E689"/>
<dbReference type="GO" id="GO:0005525">
    <property type="term" value="F:GTP binding"/>
    <property type="evidence" value="ECO:0007669"/>
    <property type="project" value="InterPro"/>
</dbReference>
<evidence type="ECO:0000256" key="2">
    <source>
        <dbReference type="SAM" id="MobiDB-lite"/>
    </source>
</evidence>
<dbReference type="SMART" id="SM00175">
    <property type="entry name" value="RAB"/>
    <property type="match status" value="1"/>
</dbReference>
<feature type="region of interest" description="Disordered" evidence="2">
    <location>
        <begin position="71"/>
        <end position="97"/>
    </location>
</feature>
<proteinExistence type="predicted"/>
<evidence type="ECO:0000256" key="1">
    <source>
        <dbReference type="ARBA" id="ARBA00022741"/>
    </source>
</evidence>
<evidence type="ECO:0000313" key="4">
    <source>
        <dbReference type="Proteomes" id="UP001162640"/>
    </source>
</evidence>
<keyword evidence="1" id="KW-0547">Nucleotide-binding</keyword>
<dbReference type="GO" id="GO:0003924">
    <property type="term" value="F:GTPase activity"/>
    <property type="evidence" value="ECO:0007669"/>
    <property type="project" value="InterPro"/>
</dbReference>
<dbReference type="SMART" id="SM00173">
    <property type="entry name" value="RAS"/>
    <property type="match status" value="1"/>
</dbReference>
<dbReference type="PRINTS" id="PR00449">
    <property type="entry name" value="RASTRNSFRMNG"/>
</dbReference>
<name>A0A9W7E689_9STRA</name>
<dbReference type="PANTHER" id="PTHR47978">
    <property type="match status" value="1"/>
</dbReference>
<sequence length="297" mass="33945">MYTMSETKSDSPPIQLDMSADDPNVVKVILLGDSAVGKSKLIERYLMDDYNPRQDSTYALTLFRKTTTLEDGERRRKRCRPTARLAHEKPSEASVERHECTRITTPESVFISNPPARRAYEGTESDLLGSVRVCISDVLRFALTSAPPSLLPPHSITCDFWDTAGQERFNSLHPSYYFGAHICVLVFDVTRKQTYKQLTEWYRELREYCENIPCILVANKIDVDYNVTKKNFKFGEQHNIPFFFCSAADGTNVVKIFDEAIREGQCYKTSGKKDFVEECLELFDNSPLGEAKEETKN</sequence>
<dbReference type="FunFam" id="3.40.50.300:FF:001447">
    <property type="entry name" value="Ras-related protein Rab-1B"/>
    <property type="match status" value="1"/>
</dbReference>
<dbReference type="NCBIfam" id="TIGR00231">
    <property type="entry name" value="small_GTP"/>
    <property type="match status" value="1"/>
</dbReference>
<dbReference type="Pfam" id="PF08477">
    <property type="entry name" value="Roc"/>
    <property type="match status" value="1"/>
</dbReference>
<dbReference type="Gene3D" id="3.40.50.300">
    <property type="entry name" value="P-loop containing nucleotide triphosphate hydrolases"/>
    <property type="match status" value="2"/>
</dbReference>
<accession>A0A9W7E689</accession>
<dbReference type="SUPFAM" id="SSF52540">
    <property type="entry name" value="P-loop containing nucleoside triphosphate hydrolases"/>
    <property type="match status" value="1"/>
</dbReference>
<dbReference type="InterPro" id="IPR027417">
    <property type="entry name" value="P-loop_NTPase"/>
</dbReference>
<evidence type="ECO:0000313" key="3">
    <source>
        <dbReference type="EMBL" id="GMH69814.1"/>
    </source>
</evidence>
<organism evidence="3 4">
    <name type="scientific">Triparma laevis f. inornata</name>
    <dbReference type="NCBI Taxonomy" id="1714386"/>
    <lineage>
        <taxon>Eukaryota</taxon>
        <taxon>Sar</taxon>
        <taxon>Stramenopiles</taxon>
        <taxon>Ochrophyta</taxon>
        <taxon>Bolidophyceae</taxon>
        <taxon>Parmales</taxon>
        <taxon>Triparmaceae</taxon>
        <taxon>Triparma</taxon>
    </lineage>
</organism>
<dbReference type="PROSITE" id="PS51419">
    <property type="entry name" value="RAB"/>
    <property type="match status" value="1"/>
</dbReference>
<dbReference type="EMBL" id="BLQM01000151">
    <property type="protein sequence ID" value="GMH69814.1"/>
    <property type="molecule type" value="Genomic_DNA"/>
</dbReference>
<reference evidence="4" key="1">
    <citation type="journal article" date="2023" name="Commun. Biol.">
        <title>Genome analysis of Parmales, the sister group of diatoms, reveals the evolutionary specialization of diatoms from phago-mixotrophs to photoautotrophs.</title>
        <authorList>
            <person name="Ban H."/>
            <person name="Sato S."/>
            <person name="Yoshikawa S."/>
            <person name="Yamada K."/>
            <person name="Nakamura Y."/>
            <person name="Ichinomiya M."/>
            <person name="Sato N."/>
            <person name="Blanc-Mathieu R."/>
            <person name="Endo H."/>
            <person name="Kuwata A."/>
            <person name="Ogata H."/>
        </authorList>
    </citation>
    <scope>NUCLEOTIDE SEQUENCE [LARGE SCALE GENOMIC DNA]</scope>
</reference>
<protein>
    <submittedName>
        <fullName evidence="3">Uncharacterized protein</fullName>
    </submittedName>
</protein>
<comment type="caution">
    <text evidence="3">The sequence shown here is derived from an EMBL/GenBank/DDBJ whole genome shotgun (WGS) entry which is preliminary data.</text>
</comment>
<dbReference type="SMART" id="SM00176">
    <property type="entry name" value="RAN"/>
    <property type="match status" value="1"/>
</dbReference>
<dbReference type="Proteomes" id="UP001162640">
    <property type="component" value="Unassembled WGS sequence"/>
</dbReference>
<feature type="compositionally biased region" description="Basic and acidic residues" evidence="2">
    <location>
        <begin position="85"/>
        <end position="97"/>
    </location>
</feature>
<dbReference type="InterPro" id="IPR001806">
    <property type="entry name" value="Small_GTPase"/>
</dbReference>
<dbReference type="SMART" id="SM00174">
    <property type="entry name" value="RHO"/>
    <property type="match status" value="1"/>
</dbReference>